<dbReference type="EMBL" id="CP036425">
    <property type="protein sequence ID" value="QDU33153.1"/>
    <property type="molecule type" value="Genomic_DNA"/>
</dbReference>
<keyword evidence="1 2" id="KW-0732">Signal</keyword>
<dbReference type="EC" id="3.5.1.-" evidence="4"/>
<accession>A0A517YSE0</accession>
<feature type="chain" id="PRO_5021773372" evidence="2">
    <location>
        <begin position="23"/>
        <end position="289"/>
    </location>
</feature>
<dbReference type="KEGG" id="pcor:KS4_11980"/>
<dbReference type="AlphaFoldDB" id="A0A517YSE0"/>
<keyword evidence="4" id="KW-0378">Hydrolase</keyword>
<dbReference type="InterPro" id="IPR051398">
    <property type="entry name" value="Polysacch_Deacetylase"/>
</dbReference>
<dbReference type="PROSITE" id="PS51677">
    <property type="entry name" value="NODB"/>
    <property type="match status" value="1"/>
</dbReference>
<dbReference type="PANTHER" id="PTHR34216:SF7">
    <property type="entry name" value="POLY-BETA-1,6-N-ACETYL-D-GLUCOSAMINE N-DEACETYLASE"/>
    <property type="match status" value="1"/>
</dbReference>
<dbReference type="Gene3D" id="3.20.20.370">
    <property type="entry name" value="Glycoside hydrolase/deacetylase"/>
    <property type="match status" value="1"/>
</dbReference>
<dbReference type="InterPro" id="IPR002509">
    <property type="entry name" value="NODB_dom"/>
</dbReference>
<evidence type="ECO:0000259" key="3">
    <source>
        <dbReference type="PROSITE" id="PS51677"/>
    </source>
</evidence>
<evidence type="ECO:0000313" key="5">
    <source>
        <dbReference type="Proteomes" id="UP000317369"/>
    </source>
</evidence>
<dbReference type="RefSeq" id="WP_145075819.1">
    <property type="nucleotide sequence ID" value="NZ_CP036425.1"/>
</dbReference>
<dbReference type="GO" id="GO:0016810">
    <property type="term" value="F:hydrolase activity, acting on carbon-nitrogen (but not peptide) bonds"/>
    <property type="evidence" value="ECO:0007669"/>
    <property type="project" value="InterPro"/>
</dbReference>
<gene>
    <name evidence="4" type="primary">pgaB_1</name>
    <name evidence="4" type="ORF">KS4_11980</name>
</gene>
<proteinExistence type="predicted"/>
<dbReference type="GO" id="GO:0005975">
    <property type="term" value="P:carbohydrate metabolic process"/>
    <property type="evidence" value="ECO:0007669"/>
    <property type="project" value="InterPro"/>
</dbReference>
<evidence type="ECO:0000256" key="1">
    <source>
        <dbReference type="ARBA" id="ARBA00022729"/>
    </source>
</evidence>
<sequence precursor="true">MSNHHPILNTICLLLSILLITACTQQPPAMTTKQASTQASPPSHSSLTTKEKPQIFEFTYHHFKENENVKASAVTRDIHKFEADLQYLKAQGYNNVTHKQIIDHFDKGAPLPEKPYAIRFDDGYLSNYTLAFPIIKKYNAKVAICIIGVSVGVHENITPHFSWQQAREMVDSGLISIQNHSYDLHKIDGSGVGQFEGESLEDYKTRLRTDFTKLNDLIYQNVGNKPYLFAYPNGVVNDTAEQIARECGFTFTTARPNILSTERDYDKYNLTRLDFFSYTKVDELIKTAQ</sequence>
<protein>
    <submittedName>
        <fullName evidence="4">Poly-beta-1,6-N-acetyl-D-glucosamine N-deacetylase</fullName>
        <ecNumber evidence="4">3.5.1.-</ecNumber>
    </submittedName>
</protein>
<feature type="signal peptide" evidence="2">
    <location>
        <begin position="1"/>
        <end position="22"/>
    </location>
</feature>
<dbReference type="InterPro" id="IPR011330">
    <property type="entry name" value="Glyco_hydro/deAcase_b/a-brl"/>
</dbReference>
<evidence type="ECO:0000256" key="2">
    <source>
        <dbReference type="SAM" id="SignalP"/>
    </source>
</evidence>
<feature type="domain" description="NodB homology" evidence="3">
    <location>
        <begin position="114"/>
        <end position="289"/>
    </location>
</feature>
<evidence type="ECO:0000313" key="4">
    <source>
        <dbReference type="EMBL" id="QDU33153.1"/>
    </source>
</evidence>
<reference evidence="4 5" key="1">
    <citation type="submission" date="2019-02" db="EMBL/GenBank/DDBJ databases">
        <title>Deep-cultivation of Planctomycetes and their phenomic and genomic characterization uncovers novel biology.</title>
        <authorList>
            <person name="Wiegand S."/>
            <person name="Jogler M."/>
            <person name="Boedeker C."/>
            <person name="Pinto D."/>
            <person name="Vollmers J."/>
            <person name="Rivas-Marin E."/>
            <person name="Kohn T."/>
            <person name="Peeters S.H."/>
            <person name="Heuer A."/>
            <person name="Rast P."/>
            <person name="Oberbeckmann S."/>
            <person name="Bunk B."/>
            <person name="Jeske O."/>
            <person name="Meyerdierks A."/>
            <person name="Storesund J.E."/>
            <person name="Kallscheuer N."/>
            <person name="Luecker S."/>
            <person name="Lage O.M."/>
            <person name="Pohl T."/>
            <person name="Merkel B.J."/>
            <person name="Hornburger P."/>
            <person name="Mueller R.-W."/>
            <person name="Bruemmer F."/>
            <person name="Labrenz M."/>
            <person name="Spormann A.M."/>
            <person name="Op den Camp H."/>
            <person name="Overmann J."/>
            <person name="Amann R."/>
            <person name="Jetten M.S.M."/>
            <person name="Mascher T."/>
            <person name="Medema M.H."/>
            <person name="Devos D.P."/>
            <person name="Kaster A.-K."/>
            <person name="Ovreas L."/>
            <person name="Rohde M."/>
            <person name="Galperin M.Y."/>
            <person name="Jogler C."/>
        </authorList>
    </citation>
    <scope>NUCLEOTIDE SEQUENCE [LARGE SCALE GENOMIC DNA]</scope>
    <source>
        <strain evidence="4 5">KS4</strain>
    </source>
</reference>
<dbReference type="Proteomes" id="UP000317369">
    <property type="component" value="Chromosome"/>
</dbReference>
<dbReference type="SUPFAM" id="SSF88713">
    <property type="entry name" value="Glycoside hydrolase/deacetylase"/>
    <property type="match status" value="1"/>
</dbReference>
<dbReference type="PANTHER" id="PTHR34216">
    <property type="match status" value="1"/>
</dbReference>
<dbReference type="Pfam" id="PF01522">
    <property type="entry name" value="Polysacc_deac_1"/>
    <property type="match status" value="1"/>
</dbReference>
<organism evidence="4 5">
    <name type="scientific">Poriferisphaera corsica</name>
    <dbReference type="NCBI Taxonomy" id="2528020"/>
    <lineage>
        <taxon>Bacteria</taxon>
        <taxon>Pseudomonadati</taxon>
        <taxon>Planctomycetota</taxon>
        <taxon>Phycisphaerae</taxon>
        <taxon>Phycisphaerales</taxon>
        <taxon>Phycisphaeraceae</taxon>
        <taxon>Poriferisphaera</taxon>
    </lineage>
</organism>
<name>A0A517YSE0_9BACT</name>
<keyword evidence="5" id="KW-1185">Reference proteome</keyword>
<dbReference type="OrthoDB" id="9778320at2"/>